<comment type="subcellular location">
    <subcellularLocation>
        <location evidence="1">Membrane</location>
    </subcellularLocation>
</comment>
<keyword evidence="2" id="KW-0472">Membrane</keyword>
<evidence type="ECO:0000313" key="5">
    <source>
        <dbReference type="Proteomes" id="UP001552521"/>
    </source>
</evidence>
<dbReference type="PANTHER" id="PTHR37042:SF4">
    <property type="entry name" value="OUTER MEMBRANE PROTEIN RV1973"/>
    <property type="match status" value="1"/>
</dbReference>
<accession>A0ABV3HR71</accession>
<dbReference type="Proteomes" id="UP001552521">
    <property type="component" value="Unassembled WGS sequence"/>
</dbReference>
<protein>
    <recommendedName>
        <fullName evidence="6">Mce-associated membrane protein</fullName>
    </recommendedName>
</protein>
<evidence type="ECO:0000313" key="4">
    <source>
        <dbReference type="EMBL" id="MEV4681069.1"/>
    </source>
</evidence>
<dbReference type="PANTHER" id="PTHR37042">
    <property type="entry name" value="OUTER MEMBRANE PROTEIN RV1973"/>
    <property type="match status" value="1"/>
</dbReference>
<proteinExistence type="predicted"/>
<organism evidence="4 5">
    <name type="scientific">Streptomyces kurssanovii</name>
    <dbReference type="NCBI Taxonomy" id="67312"/>
    <lineage>
        <taxon>Bacteria</taxon>
        <taxon>Bacillati</taxon>
        <taxon>Actinomycetota</taxon>
        <taxon>Actinomycetes</taxon>
        <taxon>Kitasatosporales</taxon>
        <taxon>Streptomycetaceae</taxon>
        <taxon>Streptomyces</taxon>
    </lineage>
</organism>
<sequence length="163" mass="17100">MRTGGAALAARTSVVLALLFCAFGAWSCTQAEGDESLAFAASRDAALHDGKRHVETLTGFDGRKPEAALRRWLDASTGPLREELREAKTKAGPTARARITDAALTVLDDRTGTAELIATVEVETDTAGGGPPDTERKRLEATLARTADGWKVRSLAAVPVGGV</sequence>
<evidence type="ECO:0000256" key="3">
    <source>
        <dbReference type="SAM" id="SignalP"/>
    </source>
</evidence>
<keyword evidence="5" id="KW-1185">Reference proteome</keyword>
<keyword evidence="3" id="KW-0732">Signal</keyword>
<dbReference type="EMBL" id="JBFAQK010000009">
    <property type="protein sequence ID" value="MEV4681069.1"/>
    <property type="molecule type" value="Genomic_DNA"/>
</dbReference>
<reference evidence="4 5" key="1">
    <citation type="submission" date="2024-06" db="EMBL/GenBank/DDBJ databases">
        <title>The Natural Products Discovery Center: Release of the First 8490 Sequenced Strains for Exploring Actinobacteria Biosynthetic Diversity.</title>
        <authorList>
            <person name="Kalkreuter E."/>
            <person name="Kautsar S.A."/>
            <person name="Yang D."/>
            <person name="Bader C.D."/>
            <person name="Teijaro C.N."/>
            <person name="Fluegel L."/>
            <person name="Davis C.M."/>
            <person name="Simpson J.R."/>
            <person name="Lauterbach L."/>
            <person name="Steele A.D."/>
            <person name="Gui C."/>
            <person name="Meng S."/>
            <person name="Li G."/>
            <person name="Viehrig K."/>
            <person name="Ye F."/>
            <person name="Su P."/>
            <person name="Kiefer A.F."/>
            <person name="Nichols A."/>
            <person name="Cepeda A.J."/>
            <person name="Yan W."/>
            <person name="Fan B."/>
            <person name="Jiang Y."/>
            <person name="Adhikari A."/>
            <person name="Zheng C.-J."/>
            <person name="Schuster L."/>
            <person name="Cowan T.M."/>
            <person name="Smanski M.J."/>
            <person name="Chevrette M.G."/>
            <person name="De Carvalho L.P.S."/>
            <person name="Shen B."/>
        </authorList>
    </citation>
    <scope>NUCLEOTIDE SEQUENCE [LARGE SCALE GENOMIC DNA]</scope>
    <source>
        <strain evidence="4 5">NPDC049344</strain>
    </source>
</reference>
<evidence type="ECO:0000256" key="1">
    <source>
        <dbReference type="ARBA" id="ARBA00004370"/>
    </source>
</evidence>
<evidence type="ECO:0008006" key="6">
    <source>
        <dbReference type="Google" id="ProtNLM"/>
    </source>
</evidence>
<name>A0ABV3HR71_9ACTN</name>
<comment type="caution">
    <text evidence="4">The sequence shown here is derived from an EMBL/GenBank/DDBJ whole genome shotgun (WGS) entry which is preliminary data.</text>
</comment>
<evidence type="ECO:0000256" key="2">
    <source>
        <dbReference type="ARBA" id="ARBA00023136"/>
    </source>
</evidence>
<feature type="signal peptide" evidence="3">
    <location>
        <begin position="1"/>
        <end position="27"/>
    </location>
</feature>
<feature type="chain" id="PRO_5045926642" description="Mce-associated membrane protein" evidence="3">
    <location>
        <begin position="28"/>
        <end position="163"/>
    </location>
</feature>
<gene>
    <name evidence="4" type="ORF">AB0K36_09865</name>
</gene>
<dbReference type="RefSeq" id="WP_364590821.1">
    <property type="nucleotide sequence ID" value="NZ_JBFAQK010000009.1"/>
</dbReference>